<dbReference type="GO" id="GO:0051301">
    <property type="term" value="P:cell division"/>
    <property type="evidence" value="ECO:0007669"/>
    <property type="project" value="UniProtKB-KW"/>
</dbReference>
<sequence length="458" mass="49330">MQIAQVFGCGRLNGEVKVSGAKNAATKLLVASLLSDQKCTLRNVPDIGDVSLTVELCKSLGAHVSWDKETEVLEIYTPEIQCTRVPPTFSNVNRIPILLLGALLGRCPEGVYVPTVGGDAIGERTLNFHFEGLKQLGVQISSDSSGYYAKAPRGLKGNYIHLPYPSVGATENLILAAIHAKGRTVIKNVALEAEILDLVLFLQKAGADITTDNDRTIDIFGTGGLGSVDHTILPDKIEAASFGMAAVVSGGRVFVRNAKQELLIPFLKMLRSIGGGFLVSESGIEFFQERPLVGGVVLETDVHPGFLTDWQQPFAVLLSQAQGSSVIHETVHENRLGYLHGLQHMGAECQLFHQCLSTKACRYAIGNFPHSAVIHGATPLWASHLVIPDLRAGFAYVMAALIAEGGGSIIENTHLLDRGYTNWVGKLRSLGAKIQIFDMEQEELTTSPKSLALRDASL</sequence>
<dbReference type="CDD" id="cd01555">
    <property type="entry name" value="UdpNAET"/>
    <property type="match status" value="1"/>
</dbReference>
<dbReference type="InterPro" id="IPR050068">
    <property type="entry name" value="MurA_subfamily"/>
</dbReference>
<evidence type="ECO:0000313" key="19">
    <source>
        <dbReference type="EMBL" id="CRI47191.1"/>
    </source>
</evidence>
<dbReference type="EMBL" id="LN846999">
    <property type="protein sequence ID" value="CRI38202.1"/>
    <property type="molecule type" value="Genomic_DNA"/>
</dbReference>
<comment type="subcellular location">
    <subcellularLocation>
        <location evidence="1 12">Cytoplasm</location>
    </subcellularLocation>
</comment>
<dbReference type="Gene3D" id="3.65.10.10">
    <property type="entry name" value="Enolpyruvate transferase domain"/>
    <property type="match status" value="2"/>
</dbReference>
<keyword evidence="8 12" id="KW-0131">Cell cycle</keyword>
<comment type="function">
    <text evidence="12">Cell wall formation. Adds enolpyruvyl to UDP-N-acetylglucosamine.</text>
</comment>
<comment type="caution">
    <text evidence="12">Lacks conserved residue(s) required for the propagation of feature annotation.</text>
</comment>
<evidence type="ECO:0000256" key="7">
    <source>
        <dbReference type="ARBA" id="ARBA00022984"/>
    </source>
</evidence>
<feature type="binding site" evidence="12">
    <location>
        <position position="309"/>
    </location>
    <ligand>
        <name>UDP-N-acetyl-alpha-D-glucosamine</name>
        <dbReference type="ChEBI" id="CHEBI:57705"/>
    </ligand>
</feature>
<dbReference type="EMBL" id="LN847234">
    <property type="protein sequence ID" value="CRI47191.1"/>
    <property type="molecule type" value="Genomic_DNA"/>
</dbReference>
<evidence type="ECO:0000256" key="4">
    <source>
        <dbReference type="ARBA" id="ARBA00022618"/>
    </source>
</evidence>
<evidence type="ECO:0000256" key="6">
    <source>
        <dbReference type="ARBA" id="ARBA00022960"/>
    </source>
</evidence>
<accession>A0A0F7WLY2</accession>
<dbReference type="GO" id="GO:0071555">
    <property type="term" value="P:cell wall organization"/>
    <property type="evidence" value="ECO:0007669"/>
    <property type="project" value="UniProtKB-KW"/>
</dbReference>
<protein>
    <recommendedName>
        <fullName evidence="12">UDP-N-acetylglucosamine 1-carboxyvinyltransferase</fullName>
        <ecNumber evidence="12">2.5.1.7</ecNumber>
    </recommendedName>
    <alternativeName>
        <fullName evidence="12">Enoylpyruvate transferase</fullName>
    </alternativeName>
    <alternativeName>
        <fullName evidence="12">UDP-N-acetylglucosamine enolpyruvyl transferase</fullName>
        <shortName evidence="12">EPT</shortName>
    </alternativeName>
</protein>
<evidence type="ECO:0000256" key="10">
    <source>
        <dbReference type="ARBA" id="ARBA00038367"/>
    </source>
</evidence>
<keyword evidence="9 12" id="KW-0961">Cell wall biogenesis/degradation</keyword>
<keyword evidence="6 12" id="KW-0133">Cell shape</keyword>
<dbReference type="GeneID" id="45050615"/>
<dbReference type="AlphaFoldDB" id="A0A0F7WLY2"/>
<reference evidence="20" key="1">
    <citation type="submission" date="2015-05" db="EMBL/GenBank/DDBJ databases">
        <authorList>
            <person name="Rattei Thomas"/>
        </authorList>
    </citation>
    <scope>NUCLEOTIDE SEQUENCE</scope>
    <source>
        <strain evidence="14">CV15</strain>
        <strain evidence="15">CWL029c</strain>
        <strain evidence="16">GiD</strain>
        <strain evidence="17">H12</strain>
        <strain evidence="18">MUL2216</strain>
        <strain evidence="19">Panola</strain>
        <strain evidence="21">PB1</strain>
        <strain evidence="20">U1271</strain>
        <strain evidence="22">UZG1</strain>
        <strain evidence="23">Wien2</strain>
        <strain evidence="24">YK41</strain>
    </source>
</reference>
<evidence type="ECO:0000256" key="1">
    <source>
        <dbReference type="ARBA" id="ARBA00004496"/>
    </source>
</evidence>
<gene>
    <name evidence="12" type="primary">murA</name>
    <name evidence="14" type="ORF">BN1224_CV15_C_00350</name>
    <name evidence="16" type="ORF">BN1224_GiD_A_05940</name>
    <name evidence="17" type="ORF">BN1224_H12_EI_00120</name>
    <name evidence="18" type="ORF">BN1224_MUL2216_F_01160</name>
    <name evidence="19" type="ORF">BN1224_Panola_I_00140</name>
    <name evidence="21" type="ORF">BN1224_PB1_B_05820</name>
    <name evidence="20" type="ORF">BN1224_U1271_C_04240</name>
    <name evidence="22" type="ORF">BN1224_UZG1_A_05950</name>
    <name evidence="23" type="ORF">BN1224_Wien2_G_02200</name>
    <name evidence="24" type="ORF">BN1224_YK41_BR_00110</name>
    <name evidence="15" type="ORF">CWL029c_D_01020</name>
</gene>
<evidence type="ECO:0000256" key="5">
    <source>
        <dbReference type="ARBA" id="ARBA00022679"/>
    </source>
</evidence>
<evidence type="ECO:0000256" key="8">
    <source>
        <dbReference type="ARBA" id="ARBA00023306"/>
    </source>
</evidence>
<dbReference type="EC" id="2.5.1.7" evidence="12"/>
<evidence type="ECO:0000256" key="9">
    <source>
        <dbReference type="ARBA" id="ARBA00023316"/>
    </source>
</evidence>
<keyword evidence="4 12" id="KW-0132">Cell division</keyword>
<evidence type="ECO:0000313" key="21">
    <source>
        <dbReference type="EMBL" id="CRI50613.1"/>
    </source>
</evidence>
<evidence type="ECO:0000256" key="11">
    <source>
        <dbReference type="ARBA" id="ARBA00047527"/>
    </source>
</evidence>
<dbReference type="GO" id="GO:0008360">
    <property type="term" value="P:regulation of cell shape"/>
    <property type="evidence" value="ECO:0007669"/>
    <property type="project" value="UniProtKB-KW"/>
</dbReference>
<dbReference type="PATRIC" id="fig|83558.13.peg.608"/>
<evidence type="ECO:0000256" key="3">
    <source>
        <dbReference type="ARBA" id="ARBA00022490"/>
    </source>
</evidence>
<dbReference type="EMBL" id="LN849043">
    <property type="protein sequence ID" value="CRI73234.1"/>
    <property type="molecule type" value="Genomic_DNA"/>
</dbReference>
<evidence type="ECO:0000259" key="13">
    <source>
        <dbReference type="Pfam" id="PF00275"/>
    </source>
</evidence>
<dbReference type="PANTHER" id="PTHR43783">
    <property type="entry name" value="UDP-N-ACETYLGLUCOSAMINE 1-CARBOXYVINYLTRANSFERASE"/>
    <property type="match status" value="1"/>
</dbReference>
<comment type="similarity">
    <text evidence="10 12">Belongs to the EPSP synthase family. MurA subfamily.</text>
</comment>
<dbReference type="EMBL" id="LN847008">
    <property type="protein sequence ID" value="CRI41593.1"/>
    <property type="molecule type" value="Genomic_DNA"/>
</dbReference>
<dbReference type="EMBL" id="LN847227">
    <property type="protein sequence ID" value="CRI46061.1"/>
    <property type="molecule type" value="Genomic_DNA"/>
</dbReference>
<dbReference type="HAMAP" id="MF_00111">
    <property type="entry name" value="MurA"/>
    <property type="match status" value="1"/>
</dbReference>
<evidence type="ECO:0000313" key="15">
    <source>
        <dbReference type="EMBL" id="CRI40465.1"/>
    </source>
</evidence>
<evidence type="ECO:0000313" key="20">
    <source>
        <dbReference type="EMBL" id="CRI49484.1"/>
    </source>
</evidence>
<dbReference type="GO" id="GO:0008760">
    <property type="term" value="F:UDP-N-acetylglucosamine 1-carboxyvinyltransferase activity"/>
    <property type="evidence" value="ECO:0007669"/>
    <property type="project" value="UniProtKB-UniRule"/>
</dbReference>
<dbReference type="EMBL" id="LN847004">
    <property type="protein sequence ID" value="CRI40465.1"/>
    <property type="molecule type" value="Genomic_DNA"/>
</dbReference>
<feature type="binding site" evidence="12">
    <location>
        <begin position="22"/>
        <end position="23"/>
    </location>
    <ligand>
        <name>phosphoenolpyruvate</name>
        <dbReference type="ChEBI" id="CHEBI:58702"/>
    </ligand>
</feature>
<comment type="catalytic activity">
    <reaction evidence="11 12">
        <text>phosphoenolpyruvate + UDP-N-acetyl-alpha-D-glucosamine = UDP-N-acetyl-3-O-(1-carboxyvinyl)-alpha-D-glucosamine + phosphate</text>
        <dbReference type="Rhea" id="RHEA:18681"/>
        <dbReference type="ChEBI" id="CHEBI:43474"/>
        <dbReference type="ChEBI" id="CHEBI:57705"/>
        <dbReference type="ChEBI" id="CHEBI:58702"/>
        <dbReference type="ChEBI" id="CHEBI:68483"/>
        <dbReference type="EC" id="2.5.1.7"/>
    </reaction>
</comment>
<dbReference type="InterPro" id="IPR036968">
    <property type="entry name" value="Enolpyruvate_Tfrase_sf"/>
</dbReference>
<dbReference type="GO" id="GO:0019277">
    <property type="term" value="P:UDP-N-acetylgalactosamine biosynthetic process"/>
    <property type="evidence" value="ECO:0007669"/>
    <property type="project" value="InterPro"/>
</dbReference>
<evidence type="ECO:0000313" key="16">
    <source>
        <dbReference type="EMBL" id="CRI41593.1"/>
    </source>
</evidence>
<dbReference type="Pfam" id="PF00275">
    <property type="entry name" value="EPSP_synthase"/>
    <property type="match status" value="1"/>
</dbReference>
<evidence type="ECO:0000313" key="14">
    <source>
        <dbReference type="EMBL" id="CRI38202.1"/>
    </source>
</evidence>
<keyword evidence="5 12" id="KW-0808">Transferase</keyword>
<keyword evidence="3 12" id="KW-0963">Cytoplasm</keyword>
<evidence type="ECO:0000256" key="12">
    <source>
        <dbReference type="HAMAP-Rule" id="MF_00111"/>
    </source>
</evidence>
<dbReference type="EMBL" id="LN847245">
    <property type="protein sequence ID" value="CRI51740.1"/>
    <property type="molecule type" value="Genomic_DNA"/>
</dbReference>
<name>A0A0F7WLY2_CHLPN</name>
<dbReference type="NCBIfam" id="NF006873">
    <property type="entry name" value="PRK09369.1"/>
    <property type="match status" value="1"/>
</dbReference>
<dbReference type="EMBL" id="LN847188">
    <property type="protein sequence ID" value="CRI43822.1"/>
    <property type="molecule type" value="Genomic_DNA"/>
</dbReference>
<dbReference type="InterPro" id="IPR001986">
    <property type="entry name" value="Enolpyruvate_Tfrase_dom"/>
</dbReference>
<dbReference type="NCBIfam" id="TIGR01072">
    <property type="entry name" value="murA"/>
    <property type="match status" value="1"/>
</dbReference>
<evidence type="ECO:0000256" key="2">
    <source>
        <dbReference type="ARBA" id="ARBA00004752"/>
    </source>
</evidence>
<feature type="active site" description="Proton donor" evidence="12">
    <location>
        <position position="119"/>
    </location>
</feature>
<evidence type="ECO:0000313" key="24">
    <source>
        <dbReference type="EMBL" id="CRI73234.1"/>
    </source>
</evidence>
<organism evidence="20">
    <name type="scientific">Chlamydia pneumoniae</name>
    <name type="common">Chlamydophila pneumoniae</name>
    <dbReference type="NCBI Taxonomy" id="83558"/>
    <lineage>
        <taxon>Bacteria</taxon>
        <taxon>Pseudomonadati</taxon>
        <taxon>Chlamydiota</taxon>
        <taxon>Chlamydiia</taxon>
        <taxon>Chlamydiales</taxon>
        <taxon>Chlamydiaceae</taxon>
        <taxon>Chlamydia/Chlamydophila group</taxon>
        <taxon>Chlamydia</taxon>
    </lineage>
</organism>
<dbReference type="SUPFAM" id="SSF55205">
    <property type="entry name" value="EPT/RTPC-like"/>
    <property type="match status" value="1"/>
</dbReference>
<evidence type="ECO:0000313" key="17">
    <source>
        <dbReference type="EMBL" id="CRI43822.1"/>
    </source>
</evidence>
<dbReference type="InterPro" id="IPR013792">
    <property type="entry name" value="RNA3'P_cycl/enolpyr_Trfase_a/b"/>
</dbReference>
<dbReference type="SMR" id="A0A0F7WLY2"/>
<evidence type="ECO:0000313" key="23">
    <source>
        <dbReference type="EMBL" id="CRI53212.1"/>
    </source>
</evidence>
<dbReference type="EMBL" id="LN847254">
    <property type="protein sequence ID" value="CRI53212.1"/>
    <property type="molecule type" value="Genomic_DNA"/>
</dbReference>
<feature type="binding site" evidence="12">
    <location>
        <position position="94"/>
    </location>
    <ligand>
        <name>UDP-N-acetyl-alpha-D-glucosamine</name>
        <dbReference type="ChEBI" id="CHEBI:57705"/>
    </ligand>
</feature>
<dbReference type="UniPathway" id="UPA00219"/>
<dbReference type="GO" id="GO:0005737">
    <property type="term" value="C:cytoplasm"/>
    <property type="evidence" value="ECO:0007669"/>
    <property type="project" value="UniProtKB-SubCell"/>
</dbReference>
<evidence type="ECO:0000313" key="22">
    <source>
        <dbReference type="EMBL" id="CRI51740.1"/>
    </source>
</evidence>
<dbReference type="PANTHER" id="PTHR43783:SF1">
    <property type="entry name" value="UDP-N-ACETYLGLUCOSAMINE 1-CARBOXYVINYLTRANSFERASE"/>
    <property type="match status" value="1"/>
</dbReference>
<feature type="domain" description="Enolpyruvate transferase" evidence="13">
    <location>
        <begin position="10"/>
        <end position="427"/>
    </location>
</feature>
<dbReference type="EMBL" id="LN847244">
    <property type="protein sequence ID" value="CRI49484.1"/>
    <property type="molecule type" value="Genomic_DNA"/>
</dbReference>
<dbReference type="InterPro" id="IPR005750">
    <property type="entry name" value="UDP_GlcNAc_COvinyl_MurA"/>
</dbReference>
<feature type="binding site" evidence="12">
    <location>
        <position position="331"/>
    </location>
    <ligand>
        <name>UDP-N-acetyl-alpha-D-glucosamine</name>
        <dbReference type="ChEBI" id="CHEBI:57705"/>
    </ligand>
</feature>
<evidence type="ECO:0000313" key="18">
    <source>
        <dbReference type="EMBL" id="CRI46061.1"/>
    </source>
</evidence>
<dbReference type="EMBL" id="LN847240">
    <property type="protein sequence ID" value="CRI50613.1"/>
    <property type="molecule type" value="Genomic_DNA"/>
</dbReference>
<dbReference type="GO" id="GO:0009252">
    <property type="term" value="P:peptidoglycan biosynthetic process"/>
    <property type="evidence" value="ECO:0007669"/>
    <property type="project" value="UniProtKB-UniRule"/>
</dbReference>
<comment type="pathway">
    <text evidence="2 12">Cell wall biogenesis; peptidoglycan biosynthesis.</text>
</comment>
<proteinExistence type="inferred from homology"/>
<dbReference type="RefSeq" id="WP_010883209.1">
    <property type="nucleotide sequence ID" value="NZ_CP172581.1"/>
</dbReference>
<keyword evidence="7 12" id="KW-0573">Peptidoglycan synthesis</keyword>
<dbReference type="OrthoDB" id="9803760at2"/>